<dbReference type="FunFam" id="3.20.20.80:FF:000012">
    <property type="entry name" value="Mannan endo-1,4-beta-mannosidase 6"/>
    <property type="match status" value="1"/>
</dbReference>
<keyword evidence="5" id="KW-0964">Secreted</keyword>
<name>A0A453PRA1_AEGTS</name>
<dbReference type="GO" id="GO:0016985">
    <property type="term" value="F:mannan endo-1,4-beta-mannosidase activity"/>
    <property type="evidence" value="ECO:0007669"/>
    <property type="project" value="UniProtKB-EC"/>
</dbReference>
<dbReference type="GO" id="GO:0000272">
    <property type="term" value="P:polysaccharide catabolic process"/>
    <property type="evidence" value="ECO:0007669"/>
    <property type="project" value="InterPro"/>
</dbReference>
<feature type="signal peptide" evidence="9">
    <location>
        <begin position="1"/>
        <end position="45"/>
    </location>
</feature>
<evidence type="ECO:0000256" key="8">
    <source>
        <dbReference type="ARBA" id="ARBA00023295"/>
    </source>
</evidence>
<evidence type="ECO:0000256" key="3">
    <source>
        <dbReference type="ARBA" id="ARBA00005641"/>
    </source>
</evidence>
<dbReference type="PANTHER" id="PTHR31451:SF39">
    <property type="entry name" value="MANNAN ENDO-1,4-BETA-MANNOSIDASE 1"/>
    <property type="match status" value="1"/>
</dbReference>
<dbReference type="Proteomes" id="UP000015105">
    <property type="component" value="Chromosome 6D"/>
</dbReference>
<evidence type="ECO:0000256" key="5">
    <source>
        <dbReference type="ARBA" id="ARBA00022525"/>
    </source>
</evidence>
<dbReference type="GO" id="GO:0005576">
    <property type="term" value="C:extracellular region"/>
    <property type="evidence" value="ECO:0007669"/>
    <property type="project" value="UniProtKB-SubCell"/>
</dbReference>
<feature type="domain" description="Glycoside hydrolase family 5" evidence="10">
    <location>
        <begin position="51"/>
        <end position="388"/>
    </location>
</feature>
<dbReference type="AlphaFoldDB" id="A0A453PRA1"/>
<comment type="catalytic activity">
    <reaction evidence="1">
        <text>Random hydrolysis of (1-&gt;4)-beta-D-mannosidic linkages in mannans, galactomannans and glucomannans.</text>
        <dbReference type="EC" id="3.2.1.78"/>
    </reaction>
</comment>
<reference evidence="11" key="5">
    <citation type="journal article" date="2021" name="G3 (Bethesda)">
        <title>Aegilops tauschii genome assembly Aet v5.0 features greater sequence contiguity and improved annotation.</title>
        <authorList>
            <person name="Wang L."/>
            <person name="Zhu T."/>
            <person name="Rodriguez J.C."/>
            <person name="Deal K.R."/>
            <person name="Dubcovsky J."/>
            <person name="McGuire P.E."/>
            <person name="Lux T."/>
            <person name="Spannagl M."/>
            <person name="Mayer K.F.X."/>
            <person name="Baldrich P."/>
            <person name="Meyers B.C."/>
            <person name="Huo N."/>
            <person name="Gu Y.Q."/>
            <person name="Zhou H."/>
            <person name="Devos K.M."/>
            <person name="Bennetzen J.L."/>
            <person name="Unver T."/>
            <person name="Budak H."/>
            <person name="Gulick P.J."/>
            <person name="Galiba G."/>
            <person name="Kalapos B."/>
            <person name="Nelson D.R."/>
            <person name="Li P."/>
            <person name="You F.M."/>
            <person name="Luo M.C."/>
            <person name="Dvorak J."/>
        </authorList>
    </citation>
    <scope>NUCLEOTIDE SEQUENCE [LARGE SCALE GENOMIC DNA]</scope>
    <source>
        <strain evidence="11">cv. AL8/78</strain>
    </source>
</reference>
<evidence type="ECO:0000256" key="4">
    <source>
        <dbReference type="ARBA" id="ARBA00012706"/>
    </source>
</evidence>
<dbReference type="EC" id="3.2.1.78" evidence="4"/>
<dbReference type="Gramene" id="AET6Gv20820200.1">
    <property type="protein sequence ID" value="AET6Gv20820200.1"/>
    <property type="gene ID" value="AET6Gv20820200"/>
</dbReference>
<keyword evidence="12" id="KW-1185">Reference proteome</keyword>
<evidence type="ECO:0000313" key="12">
    <source>
        <dbReference type="Proteomes" id="UP000015105"/>
    </source>
</evidence>
<dbReference type="InterPro" id="IPR017853">
    <property type="entry name" value="GH"/>
</dbReference>
<comment type="similarity">
    <text evidence="3">Belongs to the glycosyl hydrolase 5 (cellulase A) family.</text>
</comment>
<comment type="subcellular location">
    <subcellularLocation>
        <location evidence="2">Secreted</location>
    </subcellularLocation>
</comment>
<evidence type="ECO:0000256" key="6">
    <source>
        <dbReference type="ARBA" id="ARBA00022729"/>
    </source>
</evidence>
<dbReference type="SUPFAM" id="SSF51445">
    <property type="entry name" value="(Trans)glycosidases"/>
    <property type="match status" value="1"/>
</dbReference>
<dbReference type="InterPro" id="IPR001547">
    <property type="entry name" value="Glyco_hydro_5"/>
</dbReference>
<evidence type="ECO:0000313" key="11">
    <source>
        <dbReference type="EnsemblPlants" id="AET6Gv20820200.1"/>
    </source>
</evidence>
<evidence type="ECO:0000256" key="1">
    <source>
        <dbReference type="ARBA" id="ARBA00001678"/>
    </source>
</evidence>
<keyword evidence="6 9" id="KW-0732">Signal</keyword>
<keyword evidence="7" id="KW-0378">Hydrolase</keyword>
<feature type="chain" id="PRO_5018974031" description="mannan endo-1,4-beta-mannosidase" evidence="9">
    <location>
        <begin position="46"/>
        <end position="429"/>
    </location>
</feature>
<organism evidence="11 12">
    <name type="scientific">Aegilops tauschii subsp. strangulata</name>
    <name type="common">Goatgrass</name>
    <dbReference type="NCBI Taxonomy" id="200361"/>
    <lineage>
        <taxon>Eukaryota</taxon>
        <taxon>Viridiplantae</taxon>
        <taxon>Streptophyta</taxon>
        <taxon>Embryophyta</taxon>
        <taxon>Tracheophyta</taxon>
        <taxon>Spermatophyta</taxon>
        <taxon>Magnoliopsida</taxon>
        <taxon>Liliopsida</taxon>
        <taxon>Poales</taxon>
        <taxon>Poaceae</taxon>
        <taxon>BOP clade</taxon>
        <taxon>Pooideae</taxon>
        <taxon>Triticodae</taxon>
        <taxon>Triticeae</taxon>
        <taxon>Triticinae</taxon>
        <taxon>Aegilops</taxon>
    </lineage>
</organism>
<sequence>HLHVDTAGSAPHTNIGMATSSPQLVMLVSCLAALALAAGAGEADGRPKARRFVTASGARFMAGGRPFYADGFNAYWLMYMASNPADRSKVLDVLDQASRLGPTVVRTWAFSDGQGSDRPLQITPGVHNEQVFVGLDFVIAEAKKRGIYLILSLVNNMDSFGGKKQYVQWARDRGHYLGSDDDFFSDALTQQFYKNHIKRMVTRVNTFTRVAYKDEPTIFAWELMNEPRVPSDLSGKTMERWVASMSAYVKSVDPKHMVEIGMEGFYGESTPERKRFNPGQGYTGGTDFISNNHIPTVDFATIHIYPDQWLPGSSSHAQVEFTKRWMASHIEDAGKALRKPLLVAEFGWSARSGGYTVAARDGYFRMVYDAIYASVKGGGPCAGGLFWHVMAPGMESWTDGYDVVFERSPTTAAVVSQECAKIHRITSAV</sequence>
<accession>A0A453PRA1</accession>
<dbReference type="PANTHER" id="PTHR31451">
    <property type="match status" value="1"/>
</dbReference>
<dbReference type="STRING" id="200361.A0A453PRA1"/>
<dbReference type="EnsemblPlants" id="AET6Gv20820200.1">
    <property type="protein sequence ID" value="AET6Gv20820200.1"/>
    <property type="gene ID" value="AET6Gv20820200"/>
</dbReference>
<dbReference type="Pfam" id="PF26410">
    <property type="entry name" value="GH5_mannosidase"/>
    <property type="match status" value="1"/>
</dbReference>
<reference evidence="12" key="2">
    <citation type="journal article" date="2017" name="Nat. Plants">
        <title>The Aegilops tauschii genome reveals multiple impacts of transposons.</title>
        <authorList>
            <person name="Zhao G."/>
            <person name="Zou C."/>
            <person name="Li K."/>
            <person name="Wang K."/>
            <person name="Li T."/>
            <person name="Gao L."/>
            <person name="Zhang X."/>
            <person name="Wang H."/>
            <person name="Yang Z."/>
            <person name="Liu X."/>
            <person name="Jiang W."/>
            <person name="Mao L."/>
            <person name="Kong X."/>
            <person name="Jiao Y."/>
            <person name="Jia J."/>
        </authorList>
    </citation>
    <scope>NUCLEOTIDE SEQUENCE [LARGE SCALE GENOMIC DNA]</scope>
    <source>
        <strain evidence="12">cv. AL8/78</strain>
    </source>
</reference>
<reference evidence="11" key="3">
    <citation type="journal article" date="2017" name="Nature">
        <title>Genome sequence of the progenitor of the wheat D genome Aegilops tauschii.</title>
        <authorList>
            <person name="Luo M.C."/>
            <person name="Gu Y.Q."/>
            <person name="Puiu D."/>
            <person name="Wang H."/>
            <person name="Twardziok S.O."/>
            <person name="Deal K.R."/>
            <person name="Huo N."/>
            <person name="Zhu T."/>
            <person name="Wang L."/>
            <person name="Wang Y."/>
            <person name="McGuire P.E."/>
            <person name="Liu S."/>
            <person name="Long H."/>
            <person name="Ramasamy R.K."/>
            <person name="Rodriguez J.C."/>
            <person name="Van S.L."/>
            <person name="Yuan L."/>
            <person name="Wang Z."/>
            <person name="Xia Z."/>
            <person name="Xiao L."/>
            <person name="Anderson O.D."/>
            <person name="Ouyang S."/>
            <person name="Liang Y."/>
            <person name="Zimin A.V."/>
            <person name="Pertea G."/>
            <person name="Qi P."/>
            <person name="Bennetzen J.L."/>
            <person name="Dai X."/>
            <person name="Dawson M.W."/>
            <person name="Muller H.G."/>
            <person name="Kugler K."/>
            <person name="Rivarola-Duarte L."/>
            <person name="Spannagl M."/>
            <person name="Mayer K.F.X."/>
            <person name="Lu F.H."/>
            <person name="Bevan M.W."/>
            <person name="Leroy P."/>
            <person name="Li P."/>
            <person name="You F.M."/>
            <person name="Sun Q."/>
            <person name="Liu Z."/>
            <person name="Lyons E."/>
            <person name="Wicker T."/>
            <person name="Salzberg S.L."/>
            <person name="Devos K.M."/>
            <person name="Dvorak J."/>
        </authorList>
    </citation>
    <scope>NUCLEOTIDE SEQUENCE [LARGE SCALE GENOMIC DNA]</scope>
    <source>
        <strain evidence="11">cv. AL8/78</strain>
    </source>
</reference>
<evidence type="ECO:0000259" key="10">
    <source>
        <dbReference type="Pfam" id="PF26410"/>
    </source>
</evidence>
<keyword evidence="8" id="KW-0326">Glycosidase</keyword>
<reference evidence="11" key="4">
    <citation type="submission" date="2019-03" db="UniProtKB">
        <authorList>
            <consortium name="EnsemblPlants"/>
        </authorList>
    </citation>
    <scope>IDENTIFICATION</scope>
</reference>
<proteinExistence type="inferred from homology"/>
<evidence type="ECO:0000256" key="9">
    <source>
        <dbReference type="SAM" id="SignalP"/>
    </source>
</evidence>
<evidence type="ECO:0000256" key="2">
    <source>
        <dbReference type="ARBA" id="ARBA00004613"/>
    </source>
</evidence>
<evidence type="ECO:0000256" key="7">
    <source>
        <dbReference type="ARBA" id="ARBA00022801"/>
    </source>
</evidence>
<dbReference type="Gene3D" id="3.20.20.80">
    <property type="entry name" value="Glycosidases"/>
    <property type="match status" value="1"/>
</dbReference>
<reference evidence="12" key="1">
    <citation type="journal article" date="2014" name="Science">
        <title>Ancient hybridizations among the ancestral genomes of bread wheat.</title>
        <authorList>
            <consortium name="International Wheat Genome Sequencing Consortium,"/>
            <person name="Marcussen T."/>
            <person name="Sandve S.R."/>
            <person name="Heier L."/>
            <person name="Spannagl M."/>
            <person name="Pfeifer M."/>
            <person name="Jakobsen K.S."/>
            <person name="Wulff B.B."/>
            <person name="Steuernagel B."/>
            <person name="Mayer K.F."/>
            <person name="Olsen O.A."/>
        </authorList>
    </citation>
    <scope>NUCLEOTIDE SEQUENCE [LARGE SCALE GENOMIC DNA]</scope>
    <source>
        <strain evidence="12">cv. AL8/78</strain>
    </source>
</reference>
<dbReference type="InterPro" id="IPR045053">
    <property type="entry name" value="MAN-like"/>
</dbReference>
<protein>
    <recommendedName>
        <fullName evidence="4">mannan endo-1,4-beta-mannosidase</fullName>
        <ecNumber evidence="4">3.2.1.78</ecNumber>
    </recommendedName>
</protein>